<evidence type="ECO:0000313" key="13">
    <source>
        <dbReference type="Proteomes" id="UP000184088"/>
    </source>
</evidence>
<keyword evidence="4 8" id="KW-0406">Ion transport</keyword>
<comment type="function">
    <text evidence="8">Produces ATP from ADP in the presence of a proton gradient across the membrane.</text>
</comment>
<dbReference type="GO" id="GO:0005524">
    <property type="term" value="F:ATP binding"/>
    <property type="evidence" value="ECO:0007669"/>
    <property type="project" value="UniProtKB-UniRule"/>
</dbReference>
<reference evidence="12 13" key="1">
    <citation type="submission" date="2016-11" db="EMBL/GenBank/DDBJ databases">
        <authorList>
            <person name="Jaros S."/>
            <person name="Januszkiewicz K."/>
            <person name="Wedrychowicz H."/>
        </authorList>
    </citation>
    <scope>NUCLEOTIDE SEQUENCE [LARGE SCALE GENOMIC DNA]</scope>
    <source>
        <strain evidence="12 13">DSM 17918</strain>
    </source>
</reference>
<dbReference type="NCBIfam" id="TIGR01216">
    <property type="entry name" value="ATP_synt_epsi"/>
    <property type="match status" value="1"/>
</dbReference>
<dbReference type="InterPro" id="IPR036794">
    <property type="entry name" value="ATP_F1_dsu/esu_C_sf"/>
</dbReference>
<dbReference type="GO" id="GO:0045259">
    <property type="term" value="C:proton-transporting ATP synthase complex"/>
    <property type="evidence" value="ECO:0007669"/>
    <property type="project" value="UniProtKB-KW"/>
</dbReference>
<comment type="similarity">
    <text evidence="2 8 9">Belongs to the ATPase epsilon chain family.</text>
</comment>
<evidence type="ECO:0000256" key="1">
    <source>
        <dbReference type="ARBA" id="ARBA00004202"/>
    </source>
</evidence>
<name>A0A1M4Y076_9THEO</name>
<evidence type="ECO:0000259" key="10">
    <source>
        <dbReference type="Pfam" id="PF00401"/>
    </source>
</evidence>
<comment type="subunit">
    <text evidence="8 9">F-type ATPases have 2 components, CF(1) - the catalytic core - and CF(0) - the membrane proton channel. CF(1) has five subunits: alpha(3), beta(3), gamma(1), delta(1), epsilon(1). CF(0) has three main subunits: a, b and c.</text>
</comment>
<dbReference type="Gene3D" id="1.20.5.440">
    <property type="entry name" value="ATP synthase delta/epsilon subunit, C-terminal domain"/>
    <property type="match status" value="1"/>
</dbReference>
<evidence type="ECO:0000256" key="8">
    <source>
        <dbReference type="HAMAP-Rule" id="MF_00530"/>
    </source>
</evidence>
<evidence type="ECO:0000256" key="4">
    <source>
        <dbReference type="ARBA" id="ARBA00023065"/>
    </source>
</evidence>
<dbReference type="PANTHER" id="PTHR13822:SF10">
    <property type="entry name" value="ATP SYNTHASE EPSILON CHAIN, CHLOROPLASTIC"/>
    <property type="match status" value="1"/>
</dbReference>
<evidence type="ECO:0000256" key="6">
    <source>
        <dbReference type="ARBA" id="ARBA00023196"/>
    </source>
</evidence>
<dbReference type="EMBL" id="FQVH01000009">
    <property type="protein sequence ID" value="SHE98892.1"/>
    <property type="molecule type" value="Genomic_DNA"/>
</dbReference>
<dbReference type="GO" id="GO:0005886">
    <property type="term" value="C:plasma membrane"/>
    <property type="evidence" value="ECO:0007669"/>
    <property type="project" value="UniProtKB-SubCell"/>
</dbReference>
<dbReference type="InterPro" id="IPR020546">
    <property type="entry name" value="ATP_synth_F1_dsu/esu_N"/>
</dbReference>
<keyword evidence="8" id="KW-0375">Hydrogen ion transport</keyword>
<dbReference type="InterPro" id="IPR001469">
    <property type="entry name" value="ATP_synth_F1_dsu/esu"/>
</dbReference>
<keyword evidence="13" id="KW-1185">Reference proteome</keyword>
<evidence type="ECO:0000259" key="11">
    <source>
        <dbReference type="Pfam" id="PF02823"/>
    </source>
</evidence>
<dbReference type="AlphaFoldDB" id="A0A1M4Y076"/>
<feature type="domain" description="ATP synthase F1 complex delta/epsilon subunit N-terminal" evidence="11">
    <location>
        <begin position="4"/>
        <end position="81"/>
    </location>
</feature>
<dbReference type="Gene3D" id="2.60.15.10">
    <property type="entry name" value="F0F1 ATP synthase delta/epsilon subunit, N-terminal"/>
    <property type="match status" value="1"/>
</dbReference>
<evidence type="ECO:0000256" key="7">
    <source>
        <dbReference type="ARBA" id="ARBA00023310"/>
    </source>
</evidence>
<dbReference type="Pfam" id="PF00401">
    <property type="entry name" value="ATP-synt_DE"/>
    <property type="match status" value="1"/>
</dbReference>
<sequence>MGTFRLEVLTPEKRFFEGDVEMVIVRSVDGDLGILRGHMPMVAPIGIGSLRILTGGQWREAFISGGFMEVKPESTLILSDAVEWPEEIDIKRAEAARERALERLRQKRSREEYIRSQVALARALNRLKIARKYRE</sequence>
<dbReference type="OrthoDB" id="9804110at2"/>
<keyword evidence="3 8" id="KW-0813">Transport</keyword>
<evidence type="ECO:0000256" key="3">
    <source>
        <dbReference type="ARBA" id="ARBA00022448"/>
    </source>
</evidence>
<accession>A0A1M4Y076</accession>
<keyword evidence="6 8" id="KW-0139">CF(1)</keyword>
<gene>
    <name evidence="8" type="primary">atpC</name>
    <name evidence="12" type="ORF">SAMN02746089_01114</name>
</gene>
<dbReference type="GO" id="GO:0046933">
    <property type="term" value="F:proton-transporting ATP synthase activity, rotational mechanism"/>
    <property type="evidence" value="ECO:0007669"/>
    <property type="project" value="UniProtKB-UniRule"/>
</dbReference>
<dbReference type="PANTHER" id="PTHR13822">
    <property type="entry name" value="ATP SYNTHASE DELTA/EPSILON CHAIN"/>
    <property type="match status" value="1"/>
</dbReference>
<keyword evidence="8" id="KW-1003">Cell membrane</keyword>
<dbReference type="SUPFAM" id="SSF51344">
    <property type="entry name" value="Epsilon subunit of F1F0-ATP synthase N-terminal domain"/>
    <property type="match status" value="1"/>
</dbReference>
<organism evidence="12 13">
    <name type="scientific">Caldanaerobius fijiensis DSM 17918</name>
    <dbReference type="NCBI Taxonomy" id="1121256"/>
    <lineage>
        <taxon>Bacteria</taxon>
        <taxon>Bacillati</taxon>
        <taxon>Bacillota</taxon>
        <taxon>Clostridia</taxon>
        <taxon>Thermoanaerobacterales</taxon>
        <taxon>Thermoanaerobacteraceae</taxon>
        <taxon>Caldanaerobius</taxon>
    </lineage>
</organism>
<feature type="domain" description="ATP synthase epsilon subunit C-terminal" evidence="10">
    <location>
        <begin position="86"/>
        <end position="130"/>
    </location>
</feature>
<evidence type="ECO:0000256" key="9">
    <source>
        <dbReference type="RuleBase" id="RU003656"/>
    </source>
</evidence>
<keyword evidence="7 8" id="KW-0066">ATP synthesis</keyword>
<dbReference type="Proteomes" id="UP000184088">
    <property type="component" value="Unassembled WGS sequence"/>
</dbReference>
<keyword evidence="5 8" id="KW-0472">Membrane</keyword>
<dbReference type="CDD" id="cd12152">
    <property type="entry name" value="F1-ATPase_delta"/>
    <property type="match status" value="1"/>
</dbReference>
<proteinExistence type="inferred from homology"/>
<dbReference type="SUPFAM" id="SSF46604">
    <property type="entry name" value="Epsilon subunit of F1F0-ATP synthase C-terminal domain"/>
    <property type="match status" value="1"/>
</dbReference>
<dbReference type="InterPro" id="IPR036771">
    <property type="entry name" value="ATPsynth_dsu/esu_N"/>
</dbReference>
<dbReference type="RefSeq" id="WP_073342521.1">
    <property type="nucleotide sequence ID" value="NZ_FQVH01000009.1"/>
</dbReference>
<evidence type="ECO:0000313" key="12">
    <source>
        <dbReference type="EMBL" id="SHE98892.1"/>
    </source>
</evidence>
<evidence type="ECO:0000256" key="5">
    <source>
        <dbReference type="ARBA" id="ARBA00023136"/>
    </source>
</evidence>
<dbReference type="Pfam" id="PF02823">
    <property type="entry name" value="ATP-synt_DE_N"/>
    <property type="match status" value="1"/>
</dbReference>
<dbReference type="STRING" id="1121256.SAMN02746089_01114"/>
<evidence type="ECO:0000256" key="2">
    <source>
        <dbReference type="ARBA" id="ARBA00005712"/>
    </source>
</evidence>
<dbReference type="HAMAP" id="MF_00530">
    <property type="entry name" value="ATP_synth_epsil_bac"/>
    <property type="match status" value="1"/>
</dbReference>
<dbReference type="InterPro" id="IPR020547">
    <property type="entry name" value="ATP_synth_F1_esu_C"/>
</dbReference>
<comment type="subcellular location">
    <subcellularLocation>
        <location evidence="1 8">Cell membrane</location>
        <topology evidence="1 8">Peripheral membrane protein</topology>
    </subcellularLocation>
</comment>
<protein>
    <recommendedName>
        <fullName evidence="8">ATP synthase epsilon chain</fullName>
    </recommendedName>
    <alternativeName>
        <fullName evidence="8">ATP synthase F1 sector epsilon subunit</fullName>
    </alternativeName>
    <alternativeName>
        <fullName evidence="8">F-ATPase epsilon subunit</fullName>
    </alternativeName>
</protein>